<keyword evidence="2" id="KW-1185">Reference proteome</keyword>
<evidence type="ECO:0000313" key="2">
    <source>
        <dbReference type="Proteomes" id="UP001054945"/>
    </source>
</evidence>
<evidence type="ECO:0000313" key="1">
    <source>
        <dbReference type="EMBL" id="GIY96625.1"/>
    </source>
</evidence>
<dbReference type="EMBL" id="BPLR01000682">
    <property type="protein sequence ID" value="GIY96625.1"/>
    <property type="molecule type" value="Genomic_DNA"/>
</dbReference>
<dbReference type="Proteomes" id="UP001054945">
    <property type="component" value="Unassembled WGS sequence"/>
</dbReference>
<accession>A0AAV4XNC4</accession>
<dbReference type="AlphaFoldDB" id="A0AAV4XNC4"/>
<organism evidence="1 2">
    <name type="scientific">Caerostris extrusa</name>
    <name type="common">Bark spider</name>
    <name type="synonym">Caerostris bankana</name>
    <dbReference type="NCBI Taxonomy" id="172846"/>
    <lineage>
        <taxon>Eukaryota</taxon>
        <taxon>Metazoa</taxon>
        <taxon>Ecdysozoa</taxon>
        <taxon>Arthropoda</taxon>
        <taxon>Chelicerata</taxon>
        <taxon>Arachnida</taxon>
        <taxon>Araneae</taxon>
        <taxon>Araneomorphae</taxon>
        <taxon>Entelegynae</taxon>
        <taxon>Araneoidea</taxon>
        <taxon>Araneidae</taxon>
        <taxon>Caerostris</taxon>
    </lineage>
</organism>
<reference evidence="1 2" key="1">
    <citation type="submission" date="2021-06" db="EMBL/GenBank/DDBJ databases">
        <title>Caerostris extrusa draft genome.</title>
        <authorList>
            <person name="Kono N."/>
            <person name="Arakawa K."/>
        </authorList>
    </citation>
    <scope>NUCLEOTIDE SEQUENCE [LARGE SCALE GENOMIC DNA]</scope>
</reference>
<gene>
    <name evidence="1" type="ORF">CEXT_732421</name>
</gene>
<proteinExistence type="predicted"/>
<name>A0AAV4XNC4_CAEEX</name>
<sequence>MQLYEVSNIPKCHIIGKELADKYAKLGTEKVVVDSFHRLPMNFIRKKLKESNKFTWQQQWSASNKGREIIHDEFCSGLLRDIGISQTNKVMVSELCEVPLQDHKGMQATCLSITPLRSHTSFCLDFLDS</sequence>
<comment type="caution">
    <text evidence="1">The sequence shown here is derived from an EMBL/GenBank/DDBJ whole genome shotgun (WGS) entry which is preliminary data.</text>
</comment>
<protein>
    <submittedName>
        <fullName evidence="1">Uncharacterized protein</fullName>
    </submittedName>
</protein>